<evidence type="ECO:0000256" key="12">
    <source>
        <dbReference type="SAM" id="MobiDB-lite"/>
    </source>
</evidence>
<organism evidence="15 16">
    <name type="scientific">Cyclopterus lumpus</name>
    <name type="common">Lumpsucker</name>
    <dbReference type="NCBI Taxonomy" id="8103"/>
    <lineage>
        <taxon>Eukaryota</taxon>
        <taxon>Metazoa</taxon>
        <taxon>Chordata</taxon>
        <taxon>Craniata</taxon>
        <taxon>Vertebrata</taxon>
        <taxon>Euteleostomi</taxon>
        <taxon>Actinopterygii</taxon>
        <taxon>Neopterygii</taxon>
        <taxon>Teleostei</taxon>
        <taxon>Neoteleostei</taxon>
        <taxon>Acanthomorphata</taxon>
        <taxon>Eupercaria</taxon>
        <taxon>Perciformes</taxon>
        <taxon>Cottioidei</taxon>
        <taxon>Cottales</taxon>
        <taxon>Cyclopteridae</taxon>
        <taxon>Cyclopterus</taxon>
    </lineage>
</organism>
<comment type="similarity">
    <text evidence="3">Belongs to the WD repeat EDC4 family.</text>
</comment>
<dbReference type="FunFam" id="1.10.220.100:FF:000001">
    <property type="entry name" value="Enhancer of mRNA-decapping protein 4"/>
    <property type="match status" value="1"/>
</dbReference>
<feature type="compositionally biased region" description="Basic and acidic residues" evidence="12">
    <location>
        <begin position="561"/>
        <end position="571"/>
    </location>
</feature>
<dbReference type="InterPro" id="IPR015943">
    <property type="entry name" value="WD40/YVTN_repeat-like_dom_sf"/>
</dbReference>
<evidence type="ECO:0000256" key="2">
    <source>
        <dbReference type="ARBA" id="ARBA00004201"/>
    </source>
</evidence>
<dbReference type="GO" id="GO:0000932">
    <property type="term" value="C:P-body"/>
    <property type="evidence" value="ECO:0007669"/>
    <property type="project" value="UniProtKB-SubCell"/>
</dbReference>
<keyword evidence="5" id="KW-0963">Cytoplasm</keyword>
<dbReference type="GO" id="GO:0005634">
    <property type="term" value="C:nucleus"/>
    <property type="evidence" value="ECO:0007669"/>
    <property type="project" value="UniProtKB-SubCell"/>
</dbReference>
<dbReference type="PROSITE" id="PS50294">
    <property type="entry name" value="WD_REPEATS_REGION"/>
    <property type="match status" value="1"/>
</dbReference>
<name>A0A8C2WMM5_CYCLU</name>
<feature type="region of interest" description="Disordered" evidence="12">
    <location>
        <begin position="786"/>
        <end position="904"/>
    </location>
</feature>
<evidence type="ECO:0000259" key="13">
    <source>
        <dbReference type="Pfam" id="PF16529"/>
    </source>
</evidence>
<feature type="compositionally biased region" description="Low complexity" evidence="12">
    <location>
        <begin position="611"/>
        <end position="623"/>
    </location>
</feature>
<comment type="subcellular location">
    <subcellularLocation>
        <location evidence="2">Cytoplasm</location>
        <location evidence="2">P-body</location>
    </subcellularLocation>
    <subcellularLocation>
        <location evidence="1">Nucleus</location>
    </subcellularLocation>
</comment>
<dbReference type="Proteomes" id="UP000694565">
    <property type="component" value="Unplaced"/>
</dbReference>
<evidence type="ECO:0000313" key="16">
    <source>
        <dbReference type="Proteomes" id="UP000694565"/>
    </source>
</evidence>
<dbReference type="SMART" id="SM00320">
    <property type="entry name" value="WD40"/>
    <property type="match status" value="3"/>
</dbReference>
<gene>
    <name evidence="15" type="primary">edc4</name>
</gene>
<feature type="compositionally biased region" description="Polar residues" evidence="12">
    <location>
        <begin position="713"/>
        <end position="722"/>
    </location>
</feature>
<keyword evidence="16" id="KW-1185">Reference proteome</keyword>
<dbReference type="Gene3D" id="6.10.140.270">
    <property type="match status" value="1"/>
</dbReference>
<dbReference type="Pfam" id="PF16529">
    <property type="entry name" value="Ge1_WD40"/>
    <property type="match status" value="1"/>
</dbReference>
<keyword evidence="6 10" id="KW-0853">WD repeat</keyword>
<accession>A0A8C2WMM5</accession>
<feature type="repeat" description="WD" evidence="10">
    <location>
        <begin position="289"/>
        <end position="322"/>
    </location>
</feature>
<dbReference type="InterPro" id="IPR036322">
    <property type="entry name" value="WD40_repeat_dom_sf"/>
</dbReference>
<evidence type="ECO:0000256" key="6">
    <source>
        <dbReference type="ARBA" id="ARBA00022574"/>
    </source>
</evidence>
<keyword evidence="7" id="KW-0677">Repeat</keyword>
<dbReference type="PROSITE" id="PS50082">
    <property type="entry name" value="WD_REPEATS_2"/>
    <property type="match status" value="1"/>
</dbReference>
<reference evidence="15" key="1">
    <citation type="submission" date="2025-08" db="UniProtKB">
        <authorList>
            <consortium name="Ensembl"/>
        </authorList>
    </citation>
    <scope>IDENTIFICATION</scope>
</reference>
<dbReference type="SUPFAM" id="SSF50978">
    <property type="entry name" value="WD40 repeat-like"/>
    <property type="match status" value="1"/>
</dbReference>
<feature type="region of interest" description="Disordered" evidence="12">
    <location>
        <begin position="556"/>
        <end position="581"/>
    </location>
</feature>
<dbReference type="Pfam" id="PF21289">
    <property type="entry name" value="EDC4_C"/>
    <property type="match status" value="1"/>
</dbReference>
<sequence>MASNSNIDIEGATQHLRDILKLDRPGNSSDALSDGLRMPSFNGELNGLLGAAGLLGSTDRSSMSDSTRPISTDLCSTQDCLSGDDGSTCIPITSNNVEIVASQDTSINSKARGSNKVKIQPVAKYDWEHKYYYGRLIAVSNSFLAYAIRGANNHAMIRVLSVSFTERSLLKGFTGAVTDLAFAHLDSSLLGCVDEAGNLMVWQLTCIGSKILDQMVVHIRRPEDSPLNSHRRLIWCPFIQDEENQDDTSQTLALLHEDLAEVWDLEILRANHSSWPVDEADVKEGLIQINGHTQRVSEGALSPDGTVLATASHDGYIKFWQIYIEGVQDKPRSTMYSLADLSSHPLCGRWCLHELRPHGGRPLSCLLFCDNHKRQDPEVPFWRFLITGADQNQELKMWCTVSWTCLQTIRFSPDLFNSSVLPSLKASLDLASEFLVLTDVQRKVLYVMELRQDLDKGKASFTAVSEFLLTHPVLSFGVRDVAHCRLRHTEVLPAEEESEIMTTEGTQGPTESKSGIQIKLYCVHTKSLQDVQIWFQPNLSSSSTVFLPNSDPQDGFGFSDHLTDQSSDKESGSGSQTDLRKIPSLPATTDFLSNSGASSGTKLMTPDAFMTPSTSVPASPGSSASSLTIVTAISSNSDSTNRWTHSLTSTSLLILYMEWCFFGGFCFFNRSPLLHPQALASPSGPLALDSPQVLDSPLLPPLASPTRARSPDVISSASTAMSQDMPEIASQTLQLQRGLVSSLEPLPLSALQTDSMASAASALHLLTSPLESEPRLSHTPSLLENALSQENPGAGGGSSDGSIGHTPWPAAPDITRETRNSLRDNGLGDCSREESKDRHLGSPYHRRSYHLAHNDSQDAGAEQSDPDDELASLASSSGNCGSRSSHRLPVKDWKTSPRASPKMNAEVQDELLMLLRSQQRELTDLRGQIEAMQSTIMAQVEHVLTNHQEQEQRRLERVLAESQNHQQQLQEQLGQQLSNTLSSVLTNRMDKVLREEMKKTVPSAISKSLEPVTGQLSNTIAAKLTAVEITLKDNVSKVVKSKNTTDAIGRAAAEAMQGPIQAAYKDAFQGIVLPVFERGCQSMFQQINDSFKQGTQEYIQQLESHMKNRKQREQETRDPVIGQLQQTIESFQSSTDQLTNNITANVRAEVQHQIQMMVGNLQESILSHVQRIVKGEVTLAMKEQQVVVTSSIMQAMRSAASTPVPTAHLDYQTQQANILQLLQQGQLNQAFQQALSATDLNLVLYVCETIDSQQVFGQHPCPLSQPVLLSLIQQLSSNLTTRSELKISYLEDAVMNLDHGDPLTRDHMSSVLAQVRPKLFAFLQQDPHSPLSKRARRLMMMLQGLVSH</sequence>
<evidence type="ECO:0000313" key="15">
    <source>
        <dbReference type="Ensembl" id="ENSCLMP00005004678.1"/>
    </source>
</evidence>
<protein>
    <recommendedName>
        <fullName evidence="4">Enhancer of mRNA-decapping protein 4</fullName>
    </recommendedName>
</protein>
<evidence type="ECO:0000256" key="7">
    <source>
        <dbReference type="ARBA" id="ARBA00022737"/>
    </source>
</evidence>
<evidence type="ECO:0000256" key="9">
    <source>
        <dbReference type="ARBA" id="ARBA00023242"/>
    </source>
</evidence>
<keyword evidence="9" id="KW-0539">Nucleus</keyword>
<dbReference type="GO" id="GO:0031087">
    <property type="term" value="P:deadenylation-independent decapping of nuclear-transcribed mRNA"/>
    <property type="evidence" value="ECO:0007669"/>
    <property type="project" value="InterPro"/>
</dbReference>
<feature type="region of interest" description="Disordered" evidence="12">
    <location>
        <begin position="603"/>
        <end position="623"/>
    </location>
</feature>
<dbReference type="GeneTree" id="ENSGT00510000047791"/>
<dbReference type="Ensembl" id="ENSCLMT00005005030.1">
    <property type="protein sequence ID" value="ENSCLMP00005004678.1"/>
    <property type="gene ID" value="ENSCLMG00005000656.1"/>
</dbReference>
<proteinExistence type="inferred from homology"/>
<dbReference type="InterPro" id="IPR032401">
    <property type="entry name" value="EDC4_WD40"/>
</dbReference>
<dbReference type="FunFam" id="2.130.10.10:FF:000138">
    <property type="entry name" value="Enhancer of mRNA-decapping protein 4"/>
    <property type="match status" value="1"/>
</dbReference>
<evidence type="ECO:0000256" key="5">
    <source>
        <dbReference type="ARBA" id="ARBA00022490"/>
    </source>
</evidence>
<dbReference type="InterPro" id="IPR049404">
    <property type="entry name" value="EDC4_C"/>
</dbReference>
<feature type="domain" description="Enhancer of mRNA-decapping protein 4 WD40 repeat region" evidence="13">
    <location>
        <begin position="113"/>
        <end position="453"/>
    </location>
</feature>
<evidence type="ECO:0000256" key="11">
    <source>
        <dbReference type="SAM" id="Coils"/>
    </source>
</evidence>
<keyword evidence="8 11" id="KW-0175">Coiled coil</keyword>
<evidence type="ECO:0000256" key="8">
    <source>
        <dbReference type="ARBA" id="ARBA00023054"/>
    </source>
</evidence>
<dbReference type="Gene3D" id="1.10.220.100">
    <property type="entry name" value="conserved c-terminal region of ge- 1"/>
    <property type="match status" value="1"/>
</dbReference>
<dbReference type="InterPro" id="IPR001680">
    <property type="entry name" value="WD40_rpt"/>
</dbReference>
<evidence type="ECO:0000259" key="14">
    <source>
        <dbReference type="Pfam" id="PF21289"/>
    </source>
</evidence>
<feature type="compositionally biased region" description="Low complexity" evidence="12">
    <location>
        <begin position="871"/>
        <end position="883"/>
    </location>
</feature>
<feature type="coiled-coil region" evidence="11">
    <location>
        <begin position="915"/>
        <end position="975"/>
    </location>
</feature>
<evidence type="ECO:0000256" key="4">
    <source>
        <dbReference type="ARBA" id="ARBA00015762"/>
    </source>
</evidence>
<reference evidence="15" key="2">
    <citation type="submission" date="2025-09" db="UniProtKB">
        <authorList>
            <consortium name="Ensembl"/>
        </authorList>
    </citation>
    <scope>IDENTIFICATION</scope>
</reference>
<dbReference type="PANTHER" id="PTHR15598">
    <property type="entry name" value="ENHANCER OF MRNA-DECAPPING PROTEIN 4"/>
    <property type="match status" value="1"/>
</dbReference>
<dbReference type="Gene3D" id="2.130.10.10">
    <property type="entry name" value="YVTN repeat-like/Quinoprotein amine dehydrogenase"/>
    <property type="match status" value="1"/>
</dbReference>
<dbReference type="InterPro" id="IPR045152">
    <property type="entry name" value="EDC4-like"/>
</dbReference>
<feature type="region of interest" description="Disordered" evidence="12">
    <location>
        <begin position="702"/>
        <end position="723"/>
    </location>
</feature>
<feature type="compositionally biased region" description="Basic and acidic residues" evidence="12">
    <location>
        <begin position="830"/>
        <end position="840"/>
    </location>
</feature>
<evidence type="ECO:0000256" key="1">
    <source>
        <dbReference type="ARBA" id="ARBA00004123"/>
    </source>
</evidence>
<evidence type="ECO:0000256" key="3">
    <source>
        <dbReference type="ARBA" id="ARBA00009639"/>
    </source>
</evidence>
<dbReference type="PANTHER" id="PTHR15598:SF5">
    <property type="entry name" value="ENHANCER OF MRNA-DECAPPING PROTEIN 4"/>
    <property type="match status" value="1"/>
</dbReference>
<feature type="domain" description="Enhancer of mRNA-decapping protein 4 C-terminal" evidence="14">
    <location>
        <begin position="1218"/>
        <end position="1338"/>
    </location>
</feature>
<evidence type="ECO:0000256" key="10">
    <source>
        <dbReference type="PROSITE-ProRule" id="PRU00221"/>
    </source>
</evidence>
<dbReference type="InterPro" id="IPR044938">
    <property type="entry name" value="EDC4_C_sf"/>
</dbReference>